<proteinExistence type="predicted"/>
<feature type="chain" id="PRO_5002434545" evidence="1">
    <location>
        <begin position="18"/>
        <end position="37"/>
    </location>
</feature>
<evidence type="ECO:0000256" key="1">
    <source>
        <dbReference type="SAM" id="SignalP"/>
    </source>
</evidence>
<protein>
    <submittedName>
        <fullName evidence="2">Uncharacterized protein</fullName>
    </submittedName>
</protein>
<organism evidence="2">
    <name type="scientific">Anguilla anguilla</name>
    <name type="common">European freshwater eel</name>
    <name type="synonym">Muraena anguilla</name>
    <dbReference type="NCBI Taxonomy" id="7936"/>
    <lineage>
        <taxon>Eukaryota</taxon>
        <taxon>Metazoa</taxon>
        <taxon>Chordata</taxon>
        <taxon>Craniata</taxon>
        <taxon>Vertebrata</taxon>
        <taxon>Euteleostomi</taxon>
        <taxon>Actinopterygii</taxon>
        <taxon>Neopterygii</taxon>
        <taxon>Teleostei</taxon>
        <taxon>Anguilliformes</taxon>
        <taxon>Anguillidae</taxon>
        <taxon>Anguilla</taxon>
    </lineage>
</organism>
<name>A0A0E9VYI4_ANGAN</name>
<dbReference type="EMBL" id="GBXM01026289">
    <property type="protein sequence ID" value="JAH82288.1"/>
    <property type="molecule type" value="Transcribed_RNA"/>
</dbReference>
<evidence type="ECO:0000313" key="2">
    <source>
        <dbReference type="EMBL" id="JAH82288.1"/>
    </source>
</evidence>
<reference evidence="2" key="2">
    <citation type="journal article" date="2015" name="Fish Shellfish Immunol.">
        <title>Early steps in the European eel (Anguilla anguilla)-Vibrio vulnificus interaction in the gills: Role of the RtxA13 toxin.</title>
        <authorList>
            <person name="Callol A."/>
            <person name="Pajuelo D."/>
            <person name="Ebbesson L."/>
            <person name="Teles M."/>
            <person name="MacKenzie S."/>
            <person name="Amaro C."/>
        </authorList>
    </citation>
    <scope>NUCLEOTIDE SEQUENCE</scope>
</reference>
<feature type="signal peptide" evidence="1">
    <location>
        <begin position="1"/>
        <end position="17"/>
    </location>
</feature>
<sequence>MLLWLVWAGAFEDAVVTLRLEETEEQSETTCACARTC</sequence>
<accession>A0A0E9VYI4</accession>
<dbReference type="AlphaFoldDB" id="A0A0E9VYI4"/>
<reference evidence="2" key="1">
    <citation type="submission" date="2014-11" db="EMBL/GenBank/DDBJ databases">
        <authorList>
            <person name="Amaro Gonzalez C."/>
        </authorList>
    </citation>
    <scope>NUCLEOTIDE SEQUENCE</scope>
</reference>
<keyword evidence="1" id="KW-0732">Signal</keyword>